<name>A0A8J1XXT5_OWEFU</name>
<dbReference type="InterPro" id="IPR003096">
    <property type="entry name" value="SM22_calponin"/>
</dbReference>
<dbReference type="EMBL" id="CAIIXF020000008">
    <property type="protein sequence ID" value="CAH1790934.1"/>
    <property type="molecule type" value="Genomic_DNA"/>
</dbReference>
<dbReference type="PRINTS" id="PR00888">
    <property type="entry name" value="SM22CALPONIN"/>
</dbReference>
<evidence type="ECO:0000313" key="2">
    <source>
        <dbReference type="Proteomes" id="UP000749559"/>
    </source>
</evidence>
<dbReference type="InterPro" id="IPR036872">
    <property type="entry name" value="CH_dom_sf"/>
</dbReference>
<organism evidence="1 2">
    <name type="scientific">Owenia fusiformis</name>
    <name type="common">Polychaete worm</name>
    <dbReference type="NCBI Taxonomy" id="6347"/>
    <lineage>
        <taxon>Eukaryota</taxon>
        <taxon>Metazoa</taxon>
        <taxon>Spiralia</taxon>
        <taxon>Lophotrochozoa</taxon>
        <taxon>Annelida</taxon>
        <taxon>Polychaeta</taxon>
        <taxon>Sedentaria</taxon>
        <taxon>Canalipalpata</taxon>
        <taxon>Sabellida</taxon>
        <taxon>Oweniida</taxon>
        <taxon>Oweniidae</taxon>
        <taxon>Owenia</taxon>
    </lineage>
</organism>
<dbReference type="AlphaFoldDB" id="A0A8J1XXT5"/>
<keyword evidence="2" id="KW-1185">Reference proteome</keyword>
<reference evidence="1" key="1">
    <citation type="submission" date="2022-03" db="EMBL/GenBank/DDBJ databases">
        <authorList>
            <person name="Martin C."/>
        </authorList>
    </citation>
    <scope>NUCLEOTIDE SEQUENCE</scope>
</reference>
<dbReference type="GO" id="GO:0051015">
    <property type="term" value="F:actin filament binding"/>
    <property type="evidence" value="ECO:0007669"/>
    <property type="project" value="TreeGrafter"/>
</dbReference>
<dbReference type="PANTHER" id="PTHR47385">
    <property type="entry name" value="CALPONIN"/>
    <property type="match status" value="1"/>
</dbReference>
<dbReference type="Gene3D" id="1.10.418.10">
    <property type="entry name" value="Calponin-like domain"/>
    <property type="match status" value="1"/>
</dbReference>
<dbReference type="Proteomes" id="UP000749559">
    <property type="component" value="Unassembled WGS sequence"/>
</dbReference>
<evidence type="ECO:0000313" key="1">
    <source>
        <dbReference type="EMBL" id="CAH1790934.1"/>
    </source>
</evidence>
<proteinExistence type="predicted"/>
<dbReference type="InterPro" id="IPR001997">
    <property type="entry name" value="Calponin/LIMCH1"/>
</dbReference>
<sequence>MAMHPDGYGFTAEVKDKISSKYDLTLAREAGNWIKFFVKDANWKGDDEESVHETLKDGIILCKLINALQPGSVKTINSSKMAFQQMENIGNFISGSTKYGVKKEYWFATVDLYEAENMAQVVLCLHALARKAASKGERGIRPKESE</sequence>
<dbReference type="OrthoDB" id="21595at2759"/>
<accession>A0A8J1XXT5</accession>
<dbReference type="PRINTS" id="PR00889">
    <property type="entry name" value="CALPONIN"/>
</dbReference>
<dbReference type="PROSITE" id="PS50021">
    <property type="entry name" value="CH"/>
    <property type="match status" value="1"/>
</dbReference>
<dbReference type="InterPro" id="IPR050606">
    <property type="entry name" value="Calponin-like"/>
</dbReference>
<comment type="caution">
    <text evidence="1">The sequence shown here is derived from an EMBL/GenBank/DDBJ whole genome shotgun (WGS) entry which is preliminary data.</text>
</comment>
<dbReference type="SMART" id="SM00033">
    <property type="entry name" value="CH"/>
    <property type="match status" value="1"/>
</dbReference>
<gene>
    <name evidence="1" type="ORF">OFUS_LOCUS16085</name>
</gene>
<dbReference type="PANTHER" id="PTHR47385:SF14">
    <property type="entry name" value="TRANSGELIN"/>
    <property type="match status" value="1"/>
</dbReference>
<dbReference type="GO" id="GO:0007015">
    <property type="term" value="P:actin filament organization"/>
    <property type="evidence" value="ECO:0007669"/>
    <property type="project" value="TreeGrafter"/>
</dbReference>
<dbReference type="GO" id="GO:0015629">
    <property type="term" value="C:actin cytoskeleton"/>
    <property type="evidence" value="ECO:0007669"/>
    <property type="project" value="TreeGrafter"/>
</dbReference>
<dbReference type="InterPro" id="IPR001715">
    <property type="entry name" value="CH_dom"/>
</dbReference>
<dbReference type="GO" id="GO:0031032">
    <property type="term" value="P:actomyosin structure organization"/>
    <property type="evidence" value="ECO:0007669"/>
    <property type="project" value="InterPro"/>
</dbReference>
<protein>
    <submittedName>
        <fullName evidence="1">Uncharacterized protein</fullName>
    </submittedName>
</protein>
<dbReference type="Pfam" id="PF00307">
    <property type="entry name" value="CH"/>
    <property type="match status" value="1"/>
</dbReference>
<dbReference type="SUPFAM" id="SSF47576">
    <property type="entry name" value="Calponin-homology domain, CH-domain"/>
    <property type="match status" value="1"/>
</dbReference>